<gene>
    <name evidence="1" type="ORF">I4F81_004826</name>
</gene>
<reference evidence="1" key="1">
    <citation type="submission" date="2019-11" db="EMBL/GenBank/DDBJ databases">
        <title>Nori genome reveals adaptations in red seaweeds to the harsh intertidal environment.</title>
        <authorList>
            <person name="Wang D."/>
            <person name="Mao Y."/>
        </authorList>
    </citation>
    <scope>NUCLEOTIDE SEQUENCE</scope>
    <source>
        <tissue evidence="1">Gametophyte</tissue>
    </source>
</reference>
<evidence type="ECO:0000313" key="1">
    <source>
        <dbReference type="EMBL" id="KAK1862252.1"/>
    </source>
</evidence>
<name>A0ACC3BWI9_PYRYE</name>
<dbReference type="Proteomes" id="UP000798662">
    <property type="component" value="Chromosome 1"/>
</dbReference>
<protein>
    <submittedName>
        <fullName evidence="1">Uncharacterized protein</fullName>
    </submittedName>
</protein>
<dbReference type="EMBL" id="CM020618">
    <property type="protein sequence ID" value="KAK1862252.1"/>
    <property type="molecule type" value="Genomic_DNA"/>
</dbReference>
<proteinExistence type="predicted"/>
<sequence>MVAPPASAHVTDKSAAIMEEAMDLMPGGVNSPVRAFKSVGGGPVVFDHVKGSKAFDVDGNTYVDYIGSWGPAIVGAANEEVNAALHAALDKGTSFGAPNVLENQLAAAVIDAVPSIEMVRFVNSGTEACMSVIRVMRAFTKREKLIKFSGCYHGHADMYLVQAGSGVLTLGLPDSPGVPASSTAPTLVAKYNDLDSVRALFEANPGAIAGVILEPVVGNSGFIPPAPGFLEGLRELVTAQGALLCFDEVMTGFRIAYGGAQTHFNIKPDISCFGKVIGGGLPVGAYGGRRDIMDMVAPAGPVYQAGTLSGNPLAMTAGLKTLEILRRPGAYEQLERVTGRLAQGLIDAAREAGHDACGGHISGMFGFFFAKGPITCFEDVAEQQDFEKFQKYHRGMLEAGVYLAPSAYEAGFVGLEHSEEDVDFTLAAARKLWAALQSSST</sequence>
<accession>A0ACC3BWI9</accession>
<comment type="caution">
    <text evidence="1">The sequence shown here is derived from an EMBL/GenBank/DDBJ whole genome shotgun (WGS) entry which is preliminary data.</text>
</comment>
<evidence type="ECO:0000313" key="2">
    <source>
        <dbReference type="Proteomes" id="UP000798662"/>
    </source>
</evidence>
<organism evidence="1 2">
    <name type="scientific">Pyropia yezoensis</name>
    <name type="common">Susabi-nori</name>
    <name type="synonym">Porphyra yezoensis</name>
    <dbReference type="NCBI Taxonomy" id="2788"/>
    <lineage>
        <taxon>Eukaryota</taxon>
        <taxon>Rhodophyta</taxon>
        <taxon>Bangiophyceae</taxon>
        <taxon>Bangiales</taxon>
        <taxon>Bangiaceae</taxon>
        <taxon>Pyropia</taxon>
    </lineage>
</organism>
<keyword evidence="2" id="KW-1185">Reference proteome</keyword>